<dbReference type="InterPro" id="IPR019264">
    <property type="entry name" value="DUF2179"/>
</dbReference>
<feature type="transmembrane region" description="Helical" evidence="6">
    <location>
        <begin position="57"/>
        <end position="76"/>
    </location>
</feature>
<evidence type="ECO:0000256" key="1">
    <source>
        <dbReference type="ARBA" id="ARBA00004651"/>
    </source>
</evidence>
<name>A0ABT4CWD6_9CLOT</name>
<proteinExistence type="predicted"/>
<keyword evidence="3 6" id="KW-0812">Transmembrane</keyword>
<comment type="subcellular location">
    <subcellularLocation>
        <location evidence="1">Cell membrane</location>
        <topology evidence="1">Multi-pass membrane protein</topology>
    </subcellularLocation>
</comment>
<accession>A0ABT4CWD6</accession>
<dbReference type="InterPro" id="IPR015867">
    <property type="entry name" value="N-reg_PII/ATP_PRibTrfase_C"/>
</dbReference>
<evidence type="ECO:0000256" key="5">
    <source>
        <dbReference type="ARBA" id="ARBA00023136"/>
    </source>
</evidence>
<comment type="caution">
    <text evidence="8">The sequence shown here is derived from an EMBL/GenBank/DDBJ whole genome shotgun (WGS) entry which is preliminary data.</text>
</comment>
<feature type="transmembrane region" description="Helical" evidence="6">
    <location>
        <begin position="12"/>
        <end position="30"/>
    </location>
</feature>
<dbReference type="Pfam" id="PF02588">
    <property type="entry name" value="YitT_membrane"/>
    <property type="match status" value="1"/>
</dbReference>
<dbReference type="InterPro" id="IPR003740">
    <property type="entry name" value="YitT"/>
</dbReference>
<dbReference type="PANTHER" id="PTHR33545">
    <property type="entry name" value="UPF0750 MEMBRANE PROTEIN YITT-RELATED"/>
    <property type="match status" value="1"/>
</dbReference>
<evidence type="ECO:0000256" key="3">
    <source>
        <dbReference type="ARBA" id="ARBA00022692"/>
    </source>
</evidence>
<dbReference type="PIRSF" id="PIRSF006483">
    <property type="entry name" value="Membrane_protein_YitT"/>
    <property type="match status" value="1"/>
</dbReference>
<dbReference type="Proteomes" id="UP001078443">
    <property type="component" value="Unassembled WGS sequence"/>
</dbReference>
<keyword evidence="5 6" id="KW-0472">Membrane</keyword>
<feature type="transmembrane region" description="Helical" evidence="6">
    <location>
        <begin position="179"/>
        <end position="196"/>
    </location>
</feature>
<keyword evidence="9" id="KW-1185">Reference proteome</keyword>
<evidence type="ECO:0000256" key="6">
    <source>
        <dbReference type="SAM" id="Phobius"/>
    </source>
</evidence>
<dbReference type="InterPro" id="IPR051461">
    <property type="entry name" value="UPF0750_membrane"/>
</dbReference>
<dbReference type="RefSeq" id="WP_268039562.1">
    <property type="nucleotide sequence ID" value="NZ_JAPQER010000001.1"/>
</dbReference>
<reference evidence="8" key="1">
    <citation type="submission" date="2022-12" db="EMBL/GenBank/DDBJ databases">
        <authorList>
            <person name="Wang J."/>
        </authorList>
    </citation>
    <scope>NUCLEOTIDE SEQUENCE</scope>
    <source>
        <strain evidence="8">HY-45-18</strain>
    </source>
</reference>
<dbReference type="Gene3D" id="3.30.70.120">
    <property type="match status" value="1"/>
</dbReference>
<feature type="transmembrane region" description="Helical" evidence="6">
    <location>
        <begin position="154"/>
        <end position="173"/>
    </location>
</feature>
<protein>
    <submittedName>
        <fullName evidence="8">YitT family protein</fullName>
    </submittedName>
</protein>
<dbReference type="CDD" id="cd16380">
    <property type="entry name" value="YitT_C"/>
    <property type="match status" value="1"/>
</dbReference>
<keyword evidence="4 6" id="KW-1133">Transmembrane helix</keyword>
<gene>
    <name evidence="8" type="ORF">OW763_02925</name>
</gene>
<feature type="transmembrane region" description="Helical" evidence="6">
    <location>
        <begin position="113"/>
        <end position="133"/>
    </location>
</feature>
<dbReference type="Pfam" id="PF10035">
    <property type="entry name" value="DUF2179"/>
    <property type="match status" value="1"/>
</dbReference>
<feature type="domain" description="DUF2179" evidence="7">
    <location>
        <begin position="225"/>
        <end position="279"/>
    </location>
</feature>
<evidence type="ECO:0000259" key="7">
    <source>
        <dbReference type="Pfam" id="PF10035"/>
    </source>
</evidence>
<dbReference type="EMBL" id="JAPQER010000001">
    <property type="protein sequence ID" value="MCY6483309.1"/>
    <property type="molecule type" value="Genomic_DNA"/>
</dbReference>
<evidence type="ECO:0000313" key="8">
    <source>
        <dbReference type="EMBL" id="MCY6483309.1"/>
    </source>
</evidence>
<evidence type="ECO:0000256" key="4">
    <source>
        <dbReference type="ARBA" id="ARBA00022989"/>
    </source>
</evidence>
<evidence type="ECO:0000313" key="9">
    <source>
        <dbReference type="Proteomes" id="UP001078443"/>
    </source>
</evidence>
<feature type="transmembrane region" description="Helical" evidence="6">
    <location>
        <begin position="83"/>
        <end position="101"/>
    </location>
</feature>
<keyword evidence="2" id="KW-1003">Cell membrane</keyword>
<evidence type="ECO:0000256" key="2">
    <source>
        <dbReference type="ARBA" id="ARBA00022475"/>
    </source>
</evidence>
<dbReference type="PANTHER" id="PTHR33545:SF9">
    <property type="entry name" value="UPF0750 MEMBRANE PROTEIN YITE"/>
    <property type="match status" value="1"/>
</dbReference>
<organism evidence="8 9">
    <name type="scientific">Clostridium aestuarii</name>
    <dbReference type="NCBI Taxonomy" id="338193"/>
    <lineage>
        <taxon>Bacteria</taxon>
        <taxon>Bacillati</taxon>
        <taxon>Bacillota</taxon>
        <taxon>Clostridia</taxon>
        <taxon>Eubacteriales</taxon>
        <taxon>Clostridiaceae</taxon>
        <taxon>Clostridium</taxon>
    </lineage>
</organism>
<sequence length="288" mass="31780">MERNIKKEIKEYFWTTIGFLIVVIAIKFFLAPNKIAGGGVMGIGIIINYLIPSLSVGHIMLILNGVFFLIAFIVIGKEFGAKTIYASLAMSIIISILDKIIPPEVAYTNDLFLATFFGTLLSGVGMGIVFNQNASTGGTDILAKIINKFIHIDIGKSLLIVDIFIAVLAGITFNPEKGMYAIISVIMLGFIIDYVIEGLNKCKAVLIVSSKNDLISEYIIEKLDRGCTIFTGKGGYSKNNTEVLYTVLGRKEFIRLREYIKDIDERAFITITEAHEVLGEGFKNIVEN</sequence>